<dbReference type="RefSeq" id="WP_079588915.1">
    <property type="nucleotide sequence ID" value="NZ_FUYN01000002.1"/>
</dbReference>
<dbReference type="GO" id="GO:0008168">
    <property type="term" value="F:methyltransferase activity"/>
    <property type="evidence" value="ECO:0007669"/>
    <property type="project" value="UniProtKB-KW"/>
</dbReference>
<evidence type="ECO:0000259" key="1">
    <source>
        <dbReference type="Pfam" id="PF01208"/>
    </source>
</evidence>
<organism evidence="2 3">
    <name type="scientific">Acetoanaerobium noterae</name>
    <dbReference type="NCBI Taxonomy" id="745369"/>
    <lineage>
        <taxon>Bacteria</taxon>
        <taxon>Bacillati</taxon>
        <taxon>Bacillota</taxon>
        <taxon>Clostridia</taxon>
        <taxon>Peptostreptococcales</taxon>
        <taxon>Filifactoraceae</taxon>
        <taxon>Acetoanaerobium</taxon>
    </lineage>
</organism>
<dbReference type="Pfam" id="PF01208">
    <property type="entry name" value="URO-D"/>
    <property type="match status" value="1"/>
</dbReference>
<accession>A0A1T5AJP6</accession>
<dbReference type="GO" id="GO:0006779">
    <property type="term" value="P:porphyrin-containing compound biosynthetic process"/>
    <property type="evidence" value="ECO:0007669"/>
    <property type="project" value="InterPro"/>
</dbReference>
<evidence type="ECO:0000313" key="2">
    <source>
        <dbReference type="EMBL" id="SKB35242.1"/>
    </source>
</evidence>
<proteinExistence type="predicted"/>
<feature type="domain" description="Uroporphyrinogen decarboxylase (URO-D)" evidence="1">
    <location>
        <begin position="3"/>
        <end position="335"/>
    </location>
</feature>
<dbReference type="Gene3D" id="3.20.20.210">
    <property type="match status" value="1"/>
</dbReference>
<keyword evidence="2" id="KW-0808">Transferase</keyword>
<sequence>MLTPKERLEKVLNHQEVDRPPCICPGGMMNMVTEELIKLCEISFPDAHQNPQQMADLSEAVYKEGCFENYGVPFCMTVEAEEFGADIDMGSNIYEPHVINYNISSVSEWEKLEAIDFSKGRSSTVIDAIKILKAKNTEVPIIGNITGPISTASSIMEPVVFYKELRKNNEKAHEYMTFITKQITEFAIKQIEAGADIIAISDPSGTGEILGPKLFDEFAVKYINQIIAEVKRLGKRSIVHICGQMKNVYKEVNKIESDVLSFDSIVSISEAKKNLGNRLIMGNVSTYTIEFGEMQKIADMTKKCVLDGSDIISPACGLGMKSSLKNVRSMLSALTEGDAKNNA</sequence>
<dbReference type="NCBIfam" id="NF004889">
    <property type="entry name" value="PRK06252.1"/>
    <property type="match status" value="1"/>
</dbReference>
<dbReference type="InterPro" id="IPR052024">
    <property type="entry name" value="Methanogen_methyltrans"/>
</dbReference>
<dbReference type="SUPFAM" id="SSF51726">
    <property type="entry name" value="UROD/MetE-like"/>
    <property type="match status" value="1"/>
</dbReference>
<gene>
    <name evidence="2" type="ORF">SAMN02745120_0969</name>
</gene>
<reference evidence="3" key="1">
    <citation type="submission" date="2017-02" db="EMBL/GenBank/DDBJ databases">
        <authorList>
            <person name="Varghese N."/>
            <person name="Submissions S."/>
        </authorList>
    </citation>
    <scope>NUCLEOTIDE SEQUENCE [LARGE SCALE GENOMIC DNA]</scope>
    <source>
        <strain evidence="3">ATCC 35199</strain>
    </source>
</reference>
<name>A0A1T5AJP6_9FIRM</name>
<dbReference type="Proteomes" id="UP000243406">
    <property type="component" value="Unassembled WGS sequence"/>
</dbReference>
<dbReference type="GO" id="GO:0004853">
    <property type="term" value="F:uroporphyrinogen decarboxylase activity"/>
    <property type="evidence" value="ECO:0007669"/>
    <property type="project" value="InterPro"/>
</dbReference>
<evidence type="ECO:0000313" key="3">
    <source>
        <dbReference type="Proteomes" id="UP000243406"/>
    </source>
</evidence>
<keyword evidence="3" id="KW-1185">Reference proteome</keyword>
<dbReference type="InterPro" id="IPR038071">
    <property type="entry name" value="UROD/MetE-like_sf"/>
</dbReference>
<protein>
    <submittedName>
        <fullName evidence="2">[methyl-Co(III) methanol-specific corrinoid protein]:coenzyme M methyltransferase</fullName>
    </submittedName>
</protein>
<dbReference type="AlphaFoldDB" id="A0A1T5AJP6"/>
<dbReference type="PANTHER" id="PTHR47099">
    <property type="entry name" value="METHYLCOBAMIDE:COM METHYLTRANSFERASE MTBA"/>
    <property type="match status" value="1"/>
</dbReference>
<dbReference type="PANTHER" id="PTHR47099:SF1">
    <property type="entry name" value="METHYLCOBAMIDE:COM METHYLTRANSFERASE MTBA"/>
    <property type="match status" value="1"/>
</dbReference>
<dbReference type="EMBL" id="FUYN01000002">
    <property type="protein sequence ID" value="SKB35242.1"/>
    <property type="molecule type" value="Genomic_DNA"/>
</dbReference>
<dbReference type="OrthoDB" id="8452307at2"/>
<dbReference type="InterPro" id="IPR000257">
    <property type="entry name" value="Uroporphyrinogen_deCOase"/>
</dbReference>
<keyword evidence="2" id="KW-0489">Methyltransferase</keyword>
<dbReference type="GO" id="GO:0032259">
    <property type="term" value="P:methylation"/>
    <property type="evidence" value="ECO:0007669"/>
    <property type="project" value="UniProtKB-KW"/>
</dbReference>